<keyword evidence="3" id="KW-1185">Reference proteome</keyword>
<gene>
    <name evidence="2" type="ORF">SCUCBS95973_005611</name>
</gene>
<feature type="compositionally biased region" description="Polar residues" evidence="1">
    <location>
        <begin position="324"/>
        <end position="335"/>
    </location>
</feature>
<comment type="caution">
    <text evidence="2">The sequence shown here is derived from an EMBL/GenBank/DDBJ whole genome shotgun (WGS) entry which is preliminary data.</text>
</comment>
<proteinExistence type="predicted"/>
<dbReference type="InterPro" id="IPR012677">
    <property type="entry name" value="Nucleotide-bd_a/b_plait_sf"/>
</dbReference>
<feature type="compositionally biased region" description="Polar residues" evidence="1">
    <location>
        <begin position="97"/>
        <end position="107"/>
    </location>
</feature>
<evidence type="ECO:0008006" key="4">
    <source>
        <dbReference type="Google" id="ProtNLM"/>
    </source>
</evidence>
<dbReference type="Gene3D" id="3.30.70.330">
    <property type="match status" value="1"/>
</dbReference>
<name>A0ABP0C064_9PEZI</name>
<organism evidence="2 3">
    <name type="scientific">Sporothrix curviconia</name>
    <dbReference type="NCBI Taxonomy" id="1260050"/>
    <lineage>
        <taxon>Eukaryota</taxon>
        <taxon>Fungi</taxon>
        <taxon>Dikarya</taxon>
        <taxon>Ascomycota</taxon>
        <taxon>Pezizomycotina</taxon>
        <taxon>Sordariomycetes</taxon>
        <taxon>Sordariomycetidae</taxon>
        <taxon>Ophiostomatales</taxon>
        <taxon>Ophiostomataceae</taxon>
        <taxon>Sporothrix</taxon>
    </lineage>
</organism>
<dbReference type="Proteomes" id="UP001642405">
    <property type="component" value="Unassembled WGS sequence"/>
</dbReference>
<feature type="region of interest" description="Disordered" evidence="1">
    <location>
        <begin position="96"/>
        <end position="147"/>
    </location>
</feature>
<reference evidence="2 3" key="1">
    <citation type="submission" date="2024-01" db="EMBL/GenBank/DDBJ databases">
        <authorList>
            <person name="Allen C."/>
            <person name="Tagirdzhanova G."/>
        </authorList>
    </citation>
    <scope>NUCLEOTIDE SEQUENCE [LARGE SCALE GENOMIC DNA]</scope>
</reference>
<evidence type="ECO:0000313" key="2">
    <source>
        <dbReference type="EMBL" id="CAK7224714.1"/>
    </source>
</evidence>
<protein>
    <recommendedName>
        <fullName evidence="4">Nup53p-like protein</fullName>
    </recommendedName>
</protein>
<feature type="region of interest" description="Disordered" evidence="1">
    <location>
        <begin position="32"/>
        <end position="78"/>
    </location>
</feature>
<evidence type="ECO:0000313" key="3">
    <source>
        <dbReference type="Proteomes" id="UP001642405"/>
    </source>
</evidence>
<feature type="compositionally biased region" description="Low complexity" evidence="1">
    <location>
        <begin position="388"/>
        <end position="401"/>
    </location>
</feature>
<feature type="compositionally biased region" description="Polar residues" evidence="1">
    <location>
        <begin position="376"/>
        <end position="387"/>
    </location>
</feature>
<sequence length="503" mass="54464">MAPLVLHNVPDDELYTGADGVTRPFAVVGAADERRPTRLRRQAPATHGSFGRARSRTRAGSVGPGRATKQQSKPAATPFHSTAADEMFGNWKREQEVLSQQHHSPQNGGADAQNDDLLDVHGRGDSSSAGTGRKVSGGGGSGGDDDIATAQQQQQDALPYQKPQNQPTEIILRGYRSADYQYAAIDHYEQIAGRICEDYPRDPPIGSRRYRSSLRDAAARSAATFESNGRAALTAAERQAVMRAVSGEHWVKVTFESAQAADAALYASPQRIMGYLVTAELYRGVPLTANEDVAMQDPDALDEYERAAAHGGRGNDQGFGRYSAASSQTVDSGTVTHDDDPFGTRSSTAGSSVAAGMPGGLARRQAWASASGGPGNTSSMDVDNTIVSPSTPKPQQSQPQSQPQPPPVAENDEFCRRIPTARRATLKAPELALLPSESTMRRFVKRLPLLHRLTGTIIGNQVPRRENGLFDWEKASLYWKLIWWLDFLFHLFAGEILDANKDE</sequence>
<accession>A0ABP0C064</accession>
<feature type="region of interest" description="Disordered" evidence="1">
    <location>
        <begin position="308"/>
        <end position="411"/>
    </location>
</feature>
<dbReference type="EMBL" id="CAWUHB010000031">
    <property type="protein sequence ID" value="CAK7224714.1"/>
    <property type="molecule type" value="Genomic_DNA"/>
</dbReference>
<evidence type="ECO:0000256" key="1">
    <source>
        <dbReference type="SAM" id="MobiDB-lite"/>
    </source>
</evidence>